<dbReference type="PANTHER" id="PTHR43695:SF1">
    <property type="entry name" value="RHAMNOGALACTURONAN ACETYLESTERASE"/>
    <property type="match status" value="1"/>
</dbReference>
<comment type="similarity">
    <text evidence="1">Belongs to the 'GDSL' lipolytic enzyme family.</text>
</comment>
<name>A0ABY7WF91_9SPHI</name>
<dbReference type="InterPro" id="IPR001087">
    <property type="entry name" value="GDSL"/>
</dbReference>
<proteinExistence type="inferred from homology"/>
<dbReference type="Gene3D" id="3.40.50.1110">
    <property type="entry name" value="SGNH hydrolase"/>
    <property type="match status" value="1"/>
</dbReference>
<gene>
    <name evidence="3" type="ORF">PQ465_18550</name>
</gene>
<dbReference type="InterPro" id="IPR036514">
    <property type="entry name" value="SGNH_hydro_sf"/>
</dbReference>
<sequence>MKRKYSPVMKLVFVLILGFCCAFINGKPRPTLFIIGDSTVKNGKGDGSNGQWGWGSFLATYIDQEKIKVSNHAMGGTSTRTYYNNPKLWQHVLDSIQAGDVVIMQFGHNDASPIVDSLRARGSIKGNGDSFEEVYNPLLKQKEMVYSYGFYLRQFVKNIHDKGALAIICSPIPRNAWLDGQVRRSDYATWARQAAQQAGAFFIPLQDLVIASYEKSGQAFVDSTYFTSKDATHTIKEGAELHASIVAAYLRDHKEIGLQRYVKK</sequence>
<evidence type="ECO:0000313" key="4">
    <source>
        <dbReference type="Proteomes" id="UP001221558"/>
    </source>
</evidence>
<reference evidence="3 4" key="1">
    <citation type="submission" date="2023-02" db="EMBL/GenBank/DDBJ databases">
        <title>Genome sequence of Sphingobacterium sp. KACC 22765.</title>
        <authorList>
            <person name="Kim S."/>
            <person name="Heo J."/>
            <person name="Kwon S.-W."/>
        </authorList>
    </citation>
    <scope>NUCLEOTIDE SEQUENCE [LARGE SCALE GENOMIC DNA]</scope>
    <source>
        <strain evidence="3 4">KACC 22765</strain>
    </source>
</reference>
<dbReference type="Pfam" id="PF00657">
    <property type="entry name" value="Lipase_GDSL"/>
    <property type="match status" value="1"/>
</dbReference>
<protein>
    <submittedName>
        <fullName evidence="3">GDSL-type esterase/lipase family protein</fullName>
    </submittedName>
</protein>
<dbReference type="InterPro" id="IPR037459">
    <property type="entry name" value="RhgT-like"/>
</dbReference>
<dbReference type="RefSeq" id="WP_274267016.1">
    <property type="nucleotide sequence ID" value="NZ_CP117880.1"/>
</dbReference>
<evidence type="ECO:0000256" key="1">
    <source>
        <dbReference type="ARBA" id="ARBA00008668"/>
    </source>
</evidence>
<keyword evidence="2" id="KW-0378">Hydrolase</keyword>
<evidence type="ECO:0000313" key="3">
    <source>
        <dbReference type="EMBL" id="WDF68283.1"/>
    </source>
</evidence>
<accession>A0ABY7WF91</accession>
<dbReference type="Proteomes" id="UP001221558">
    <property type="component" value="Chromosome"/>
</dbReference>
<dbReference type="SUPFAM" id="SSF52266">
    <property type="entry name" value="SGNH hydrolase"/>
    <property type="match status" value="1"/>
</dbReference>
<dbReference type="PANTHER" id="PTHR43695">
    <property type="entry name" value="PUTATIVE (AFU_ORTHOLOGUE AFUA_2G17250)-RELATED"/>
    <property type="match status" value="1"/>
</dbReference>
<organism evidence="3 4">
    <name type="scientific">Sphingobacterium oryzagri</name>
    <dbReference type="NCBI Taxonomy" id="3025669"/>
    <lineage>
        <taxon>Bacteria</taxon>
        <taxon>Pseudomonadati</taxon>
        <taxon>Bacteroidota</taxon>
        <taxon>Sphingobacteriia</taxon>
        <taxon>Sphingobacteriales</taxon>
        <taxon>Sphingobacteriaceae</taxon>
        <taxon>Sphingobacterium</taxon>
    </lineage>
</organism>
<evidence type="ECO:0000256" key="2">
    <source>
        <dbReference type="ARBA" id="ARBA00022801"/>
    </source>
</evidence>
<keyword evidence="4" id="KW-1185">Reference proteome</keyword>
<dbReference type="EMBL" id="CP117880">
    <property type="protein sequence ID" value="WDF68283.1"/>
    <property type="molecule type" value="Genomic_DNA"/>
</dbReference>